<proteinExistence type="predicted"/>
<gene>
    <name evidence="1" type="ORF">BCS90_10505</name>
</gene>
<name>A0A7Z1MMF8_9VIBR</name>
<evidence type="ECO:0000313" key="1">
    <source>
        <dbReference type="EMBL" id="PMP31735.1"/>
    </source>
</evidence>
<reference evidence="1" key="1">
    <citation type="submission" date="2016-07" db="EMBL/GenBank/DDBJ databases">
        <authorList>
            <person name="Kauffman K."/>
            <person name="Arevalo P."/>
            <person name="Polz M.F."/>
        </authorList>
    </citation>
    <scope>NUCLEOTIDE SEQUENCE</scope>
    <source>
        <strain evidence="1">10N.222.46.E12</strain>
    </source>
</reference>
<comment type="caution">
    <text evidence="1">The sequence shown here is derived from an EMBL/GenBank/DDBJ whole genome shotgun (WGS) entry which is preliminary data.</text>
</comment>
<accession>A0A7Z1MMF8</accession>
<organism evidence="1">
    <name type="scientific">Vibrio cyclitrophicus</name>
    <dbReference type="NCBI Taxonomy" id="47951"/>
    <lineage>
        <taxon>Bacteria</taxon>
        <taxon>Pseudomonadati</taxon>
        <taxon>Pseudomonadota</taxon>
        <taxon>Gammaproteobacteria</taxon>
        <taxon>Vibrionales</taxon>
        <taxon>Vibrionaceae</taxon>
        <taxon>Vibrio</taxon>
    </lineage>
</organism>
<dbReference type="Gene3D" id="1.10.357.10">
    <property type="entry name" value="Tetracycline Repressor, domain 2"/>
    <property type="match status" value="1"/>
</dbReference>
<protein>
    <recommendedName>
        <fullName evidence="2">TetR family transcriptional regulator</fullName>
    </recommendedName>
</protein>
<dbReference type="SUPFAM" id="SSF46689">
    <property type="entry name" value="Homeodomain-like"/>
    <property type="match status" value="1"/>
</dbReference>
<dbReference type="Pfam" id="PF18285">
    <property type="entry name" value="LuxT_C"/>
    <property type="match status" value="1"/>
</dbReference>
<dbReference type="RefSeq" id="WP_010441152.1">
    <property type="nucleotide sequence ID" value="NZ_CAWNTZ010000033.1"/>
</dbReference>
<dbReference type="EMBL" id="MDBS01000016">
    <property type="protein sequence ID" value="PMP31735.1"/>
    <property type="molecule type" value="Genomic_DNA"/>
</dbReference>
<sequence length="160" mass="18322">MGRITKNQREDNFASYNALILDIFLNEGWDHVTYDRLSKETGLRKSTLQGYYPSNADFEVAIKGKVFPIILQHLDFTSKPLLLESWKKAMKVTQFKMIMRMFVMQAHKKGSEGSGRLGVLGLAKYISDRLPTEDPLEIIQLLFGLTVTELLNIDRSHMPT</sequence>
<reference evidence="1" key="2">
    <citation type="journal article" date="2018" name="Nature">
        <title>A major lineage of non-tailed dsDNA viruses as unrecognized killers of marine bacteria.</title>
        <authorList>
            <person name="Kauffman K.M."/>
            <person name="Hussain F.A."/>
            <person name="Yang J."/>
            <person name="Arevalo P."/>
            <person name="Brown J.M."/>
            <person name="Chang W.K."/>
            <person name="VanInsberghe D."/>
            <person name="Elsherbini J."/>
            <person name="Sharma R.S."/>
            <person name="Cutler M.B."/>
            <person name="Kelly L."/>
            <person name="Polz M.F."/>
        </authorList>
    </citation>
    <scope>NUCLEOTIDE SEQUENCE</scope>
    <source>
        <strain evidence="1">10N.222.46.E12</strain>
    </source>
</reference>
<dbReference type="AlphaFoldDB" id="A0A7Z1MMF8"/>
<evidence type="ECO:0008006" key="2">
    <source>
        <dbReference type="Google" id="ProtNLM"/>
    </source>
</evidence>
<dbReference type="GeneID" id="50230134"/>
<dbReference type="InterPro" id="IPR009057">
    <property type="entry name" value="Homeodomain-like_sf"/>
</dbReference>